<proteinExistence type="predicted"/>
<keyword evidence="1" id="KW-0472">Membrane</keyword>
<accession>A0A7H0LRC4</accession>
<name>A0A7H0LRC4_9SPHN</name>
<reference evidence="2 3" key="1">
    <citation type="submission" date="2020-09" db="EMBL/GenBank/DDBJ databases">
        <title>Sphingomonas sp., a new species isolated from pork steak.</title>
        <authorList>
            <person name="Heidler von Heilborn D."/>
        </authorList>
    </citation>
    <scope>NUCLEOTIDE SEQUENCE [LARGE SCALE GENOMIC DNA]</scope>
    <source>
        <strain evidence="3">S8-3T</strain>
    </source>
</reference>
<sequence length="48" mass="5107">MVRIARNQGIDTMSIRFEAAQRVAFSLVASLFVAAMMISAAVPVVPVA</sequence>
<dbReference type="Proteomes" id="UP000516148">
    <property type="component" value="Chromosome"/>
</dbReference>
<organism evidence="2 3">
    <name type="scientific">Sphingomonas alpina</name>
    <dbReference type="NCBI Taxonomy" id="653931"/>
    <lineage>
        <taxon>Bacteria</taxon>
        <taxon>Pseudomonadati</taxon>
        <taxon>Pseudomonadota</taxon>
        <taxon>Alphaproteobacteria</taxon>
        <taxon>Sphingomonadales</taxon>
        <taxon>Sphingomonadaceae</taxon>
        <taxon>Sphingomonas</taxon>
    </lineage>
</organism>
<dbReference type="KEGG" id="spap:H3Z74_21275"/>
<keyword evidence="1" id="KW-1133">Transmembrane helix</keyword>
<dbReference type="EMBL" id="CP061038">
    <property type="protein sequence ID" value="QNQ12227.1"/>
    <property type="molecule type" value="Genomic_DNA"/>
</dbReference>
<feature type="transmembrane region" description="Helical" evidence="1">
    <location>
        <begin position="23"/>
        <end position="45"/>
    </location>
</feature>
<evidence type="ECO:0000313" key="3">
    <source>
        <dbReference type="Proteomes" id="UP000516148"/>
    </source>
</evidence>
<keyword evidence="1" id="KW-0812">Transmembrane</keyword>
<evidence type="ECO:0000313" key="2">
    <source>
        <dbReference type="EMBL" id="QNQ12227.1"/>
    </source>
</evidence>
<keyword evidence="3" id="KW-1185">Reference proteome</keyword>
<dbReference type="AlphaFoldDB" id="A0A7H0LRC4"/>
<evidence type="ECO:0000256" key="1">
    <source>
        <dbReference type="SAM" id="Phobius"/>
    </source>
</evidence>
<dbReference type="RefSeq" id="WP_187764524.1">
    <property type="nucleotide sequence ID" value="NZ_CP061038.1"/>
</dbReference>
<protein>
    <submittedName>
        <fullName evidence="2">Uncharacterized protein</fullName>
    </submittedName>
</protein>
<gene>
    <name evidence="2" type="ORF">H3Z74_21275</name>
</gene>